<organism evidence="14">
    <name type="scientific">Austropuccinia psidii</name>
    <dbReference type="NCBI Taxonomy" id="181123"/>
    <lineage>
        <taxon>Eukaryota</taxon>
        <taxon>Fungi</taxon>
        <taxon>Dikarya</taxon>
        <taxon>Basidiomycota</taxon>
        <taxon>Pucciniomycotina</taxon>
        <taxon>Pucciniomycetes</taxon>
        <taxon>Pucciniales</taxon>
        <taxon>Sphaerophragmiaceae</taxon>
        <taxon>Austropuccinia</taxon>
    </lineage>
</organism>
<evidence type="ECO:0000256" key="3">
    <source>
        <dbReference type="ARBA" id="ARBA00012944"/>
    </source>
</evidence>
<keyword evidence="9 13" id="KW-0520">NAD</keyword>
<dbReference type="InterPro" id="IPR001133">
    <property type="entry name" value="NADH_UbQ_OxRdtase_chain4L/K"/>
</dbReference>
<proteinExistence type="inferred from homology"/>
<feature type="transmembrane region" description="Helical" evidence="13">
    <location>
        <begin position="53"/>
        <end position="78"/>
    </location>
</feature>
<dbReference type="InterPro" id="IPR039428">
    <property type="entry name" value="NUOK/Mnh_C1-like"/>
</dbReference>
<evidence type="ECO:0000256" key="9">
    <source>
        <dbReference type="ARBA" id="ARBA00023027"/>
    </source>
</evidence>
<evidence type="ECO:0000256" key="7">
    <source>
        <dbReference type="ARBA" id="ARBA00022692"/>
    </source>
</evidence>
<accession>A0A513X043</accession>
<dbReference type="PANTHER" id="PTHR11434">
    <property type="entry name" value="NADH-UBIQUINONE OXIDOREDUCTASE SUBUNIT ND4L"/>
    <property type="match status" value="1"/>
</dbReference>
<geneLocation type="mitochondrion" evidence="14"/>
<evidence type="ECO:0000256" key="8">
    <source>
        <dbReference type="ARBA" id="ARBA00022989"/>
    </source>
</evidence>
<dbReference type="PANTHER" id="PTHR11434:SF16">
    <property type="entry name" value="NADH-UBIQUINONE OXIDOREDUCTASE CHAIN 4L"/>
    <property type="match status" value="1"/>
</dbReference>
<dbReference type="AlphaFoldDB" id="A0A513X043"/>
<dbReference type="GO" id="GO:0030964">
    <property type="term" value="C:NADH dehydrogenase complex"/>
    <property type="evidence" value="ECO:0007669"/>
    <property type="project" value="TreeGrafter"/>
</dbReference>
<keyword evidence="10 13" id="KW-0496">Mitochondrion</keyword>
<name>A0A513X043_9BASI</name>
<keyword evidence="13" id="KW-0249">Electron transport</keyword>
<dbReference type="GO" id="GO:0008137">
    <property type="term" value="F:NADH dehydrogenase (ubiquinone) activity"/>
    <property type="evidence" value="ECO:0007669"/>
    <property type="project" value="UniProtKB-EC"/>
</dbReference>
<dbReference type="EC" id="7.1.1.2" evidence="3 13"/>
<sequence length="88" mass="9627">MTLSISLFIVGVLGFIRNRRNIIMMLISIELILLGCTLIFVISSYAYDDVMGMTYGVLIISIAGAESAIGLGLVVAYYRLRGSISIYI</sequence>
<comment type="function">
    <text evidence="13">Core subunit of the mitochondrial membrane respiratory chain NADH dehydrogenase (Complex I) which catalyzes electron transfer from NADH through the respiratory chain, using ubiquinone as an electron acceptor.</text>
</comment>
<evidence type="ECO:0000256" key="2">
    <source>
        <dbReference type="ARBA" id="ARBA00010519"/>
    </source>
</evidence>
<dbReference type="EMBL" id="MN018834">
    <property type="protein sequence ID" value="QDH07299.1"/>
    <property type="molecule type" value="Genomic_DNA"/>
</dbReference>
<dbReference type="NCBIfam" id="NF004320">
    <property type="entry name" value="PRK05715.1-2"/>
    <property type="match status" value="1"/>
</dbReference>
<protein>
    <recommendedName>
        <fullName evidence="4 13">NADH-ubiquinone oxidoreductase chain 4L</fullName>
        <ecNumber evidence="3 13">7.1.1.2</ecNumber>
    </recommendedName>
</protein>
<evidence type="ECO:0000256" key="12">
    <source>
        <dbReference type="ARBA" id="ARBA00049551"/>
    </source>
</evidence>
<comment type="similarity">
    <text evidence="2 13">Belongs to the complex I subunit 4L family.</text>
</comment>
<keyword evidence="13" id="KW-1278">Translocase</keyword>
<evidence type="ECO:0000256" key="11">
    <source>
        <dbReference type="ARBA" id="ARBA00023136"/>
    </source>
</evidence>
<dbReference type="FunFam" id="1.10.287.3510:FF:000004">
    <property type="entry name" value="NADH-ubiquinone oxidoreductase chain 4L"/>
    <property type="match status" value="1"/>
</dbReference>
<dbReference type="RefSeq" id="YP_009681250.1">
    <property type="nucleotide sequence ID" value="NC_044121.1"/>
</dbReference>
<keyword evidence="6 13" id="KW-0679">Respiratory chain</keyword>
<dbReference type="GO" id="GO:0042773">
    <property type="term" value="P:ATP synthesis coupled electron transport"/>
    <property type="evidence" value="ECO:0007669"/>
    <property type="project" value="UniProtKB-UniRule"/>
</dbReference>
<feature type="transmembrane region" description="Helical" evidence="13">
    <location>
        <begin position="21"/>
        <end position="47"/>
    </location>
</feature>
<evidence type="ECO:0000256" key="10">
    <source>
        <dbReference type="ARBA" id="ARBA00023128"/>
    </source>
</evidence>
<keyword evidence="7 13" id="KW-0812">Transmembrane</keyword>
<comment type="catalytic activity">
    <reaction evidence="12 13">
        <text>a ubiquinone + NADH + 5 H(+)(in) = a ubiquinol + NAD(+) + 4 H(+)(out)</text>
        <dbReference type="Rhea" id="RHEA:29091"/>
        <dbReference type="Rhea" id="RHEA-COMP:9565"/>
        <dbReference type="Rhea" id="RHEA-COMP:9566"/>
        <dbReference type="ChEBI" id="CHEBI:15378"/>
        <dbReference type="ChEBI" id="CHEBI:16389"/>
        <dbReference type="ChEBI" id="CHEBI:17976"/>
        <dbReference type="ChEBI" id="CHEBI:57540"/>
        <dbReference type="ChEBI" id="CHEBI:57945"/>
        <dbReference type="EC" id="7.1.1.2"/>
    </reaction>
</comment>
<evidence type="ECO:0000256" key="6">
    <source>
        <dbReference type="ARBA" id="ARBA00022660"/>
    </source>
</evidence>
<gene>
    <name evidence="14" type="primary">nad4L</name>
</gene>
<dbReference type="GO" id="GO:0005743">
    <property type="term" value="C:mitochondrial inner membrane"/>
    <property type="evidence" value="ECO:0007669"/>
    <property type="project" value="UniProtKB-SubCell"/>
</dbReference>
<keyword evidence="11 13" id="KW-0472">Membrane</keyword>
<keyword evidence="13" id="KW-0830">Ubiquinone</keyword>
<keyword evidence="8 13" id="KW-1133">Transmembrane helix</keyword>
<dbReference type="Pfam" id="PF00420">
    <property type="entry name" value="Oxidored_q2"/>
    <property type="match status" value="1"/>
</dbReference>
<evidence type="ECO:0000256" key="5">
    <source>
        <dbReference type="ARBA" id="ARBA00022448"/>
    </source>
</evidence>
<evidence type="ECO:0000256" key="1">
    <source>
        <dbReference type="ARBA" id="ARBA00004225"/>
    </source>
</evidence>
<evidence type="ECO:0000256" key="13">
    <source>
        <dbReference type="RuleBase" id="RU004419"/>
    </source>
</evidence>
<evidence type="ECO:0000313" key="14">
    <source>
        <dbReference type="EMBL" id="QDH07299.1"/>
    </source>
</evidence>
<dbReference type="GeneID" id="41039225"/>
<keyword evidence="5 13" id="KW-0813">Transport</keyword>
<evidence type="ECO:0000256" key="4">
    <source>
        <dbReference type="ARBA" id="ARBA00016612"/>
    </source>
</evidence>
<reference evidence="14" key="1">
    <citation type="journal article" date="2019" name="Fungal Genet. Biol.">
        <title>The unrevealing high variability on non conserved core of Austropuccinia psidii and other rust mitochondrial genomes.</title>
        <authorList>
            <person name="de Almeida J.R."/>
            <person name="Riano Pachon D.M."/>
            <person name="Franceschine L.M."/>
            <person name="Batista dos Santos I."/>
            <person name="da Silva Lopes M."/>
            <person name="Avelino de Andrade P."/>
            <person name="de Barros Monteiro-Vitorello C."/>
            <person name="Labate C.A."/>
            <person name="Quecine M.C."/>
        </authorList>
    </citation>
    <scope>NUCLEOTIDE SEQUENCE</scope>
    <source>
        <strain evidence="14">MF-1</strain>
    </source>
</reference>
<dbReference type="Gene3D" id="1.10.287.3510">
    <property type="match status" value="1"/>
</dbReference>
<keyword evidence="13" id="KW-0999">Mitochondrion inner membrane</keyword>
<dbReference type="GO" id="GO:0016651">
    <property type="term" value="F:oxidoreductase activity, acting on NAD(P)H"/>
    <property type="evidence" value="ECO:0007669"/>
    <property type="project" value="InterPro"/>
</dbReference>
<comment type="subcellular location">
    <subcellularLocation>
        <location evidence="13">Mitochondrion inner membrane</location>
        <topology evidence="13">Multi-pass membrane protein</topology>
    </subcellularLocation>
    <subcellularLocation>
        <location evidence="1">Mitochondrion membrane</location>
        <topology evidence="1">Multi-pass membrane protein</topology>
    </subcellularLocation>
</comment>